<sequence length="291" mass="32771">MSSGMISTGSYASFHTVSKPYLSTKKSFLEPSSHLSFNTHFPKSSFYSLKTHSKSIRTTPIKAAAADSVCVNTESFYDLLGIPKNGTLSEIKKAYKQLARKYHPDVSPPGRTEECTKMFIQIQEAYETLSDAKSRAMYDRDMARGPDLHTRLSTTKRSRYNRGLDDTDDWTQIWQSQLTELIRMSKYRDMGSISWGAKMRRQRTTNQLASLPRGQDNGRNKQIILEEGSVPLLLKLLKETGLLKVQMCATALLDLTDQEKVATIANEQGVRTVVKVLANSPMTETPIRVFS</sequence>
<dbReference type="SMART" id="SM00271">
    <property type="entry name" value="DnaJ"/>
    <property type="match status" value="1"/>
</dbReference>
<dbReference type="PANTHER" id="PTHR45090">
    <property type="entry name" value="CHAPERONE PROTEIN DNAJ 20 CHLOROPLASTIC"/>
    <property type="match status" value="1"/>
</dbReference>
<dbReference type="Gene3D" id="1.25.10.10">
    <property type="entry name" value="Leucine-rich Repeat Variant"/>
    <property type="match status" value="1"/>
</dbReference>
<dbReference type="CDD" id="cd06257">
    <property type="entry name" value="DnaJ"/>
    <property type="match status" value="1"/>
</dbReference>
<dbReference type="InterPro" id="IPR018253">
    <property type="entry name" value="DnaJ_domain_CS"/>
</dbReference>
<dbReference type="PROSITE" id="PS00636">
    <property type="entry name" value="DNAJ_1"/>
    <property type="match status" value="1"/>
</dbReference>
<dbReference type="PROSITE" id="PS50076">
    <property type="entry name" value="DNAJ_2"/>
    <property type="match status" value="1"/>
</dbReference>
<dbReference type="Gene3D" id="1.10.287.110">
    <property type="entry name" value="DnaJ domain"/>
    <property type="match status" value="1"/>
</dbReference>
<dbReference type="Pfam" id="PF00226">
    <property type="entry name" value="DnaJ"/>
    <property type="match status" value="1"/>
</dbReference>
<dbReference type="SUPFAM" id="SSF46565">
    <property type="entry name" value="Chaperone J-domain"/>
    <property type="match status" value="1"/>
</dbReference>
<name>A0A6A6KX05_HEVBR</name>
<accession>A0A6A6KX05</accession>
<comment type="caution">
    <text evidence="2">The sequence shown here is derived from an EMBL/GenBank/DDBJ whole genome shotgun (WGS) entry which is preliminary data.</text>
</comment>
<evidence type="ECO:0000259" key="1">
    <source>
        <dbReference type="PROSITE" id="PS50076"/>
    </source>
</evidence>
<dbReference type="Proteomes" id="UP000467840">
    <property type="component" value="Chromosome 13"/>
</dbReference>
<dbReference type="GO" id="GO:0009507">
    <property type="term" value="C:chloroplast"/>
    <property type="evidence" value="ECO:0007669"/>
    <property type="project" value="TreeGrafter"/>
</dbReference>
<gene>
    <name evidence="2" type="ORF">GH714_025536</name>
</gene>
<feature type="domain" description="J" evidence="1">
    <location>
        <begin position="75"/>
        <end position="142"/>
    </location>
</feature>
<reference evidence="2 3" key="1">
    <citation type="journal article" date="2020" name="Mol. Plant">
        <title>The Chromosome-Based Rubber Tree Genome Provides New Insights into Spurge Genome Evolution and Rubber Biosynthesis.</title>
        <authorList>
            <person name="Liu J."/>
            <person name="Shi C."/>
            <person name="Shi C.C."/>
            <person name="Li W."/>
            <person name="Zhang Q.J."/>
            <person name="Zhang Y."/>
            <person name="Li K."/>
            <person name="Lu H.F."/>
            <person name="Shi C."/>
            <person name="Zhu S.T."/>
            <person name="Xiao Z.Y."/>
            <person name="Nan H."/>
            <person name="Yue Y."/>
            <person name="Zhu X.G."/>
            <person name="Wu Y."/>
            <person name="Hong X.N."/>
            <person name="Fan G.Y."/>
            <person name="Tong Y."/>
            <person name="Zhang D."/>
            <person name="Mao C.L."/>
            <person name="Liu Y.L."/>
            <person name="Hao S.J."/>
            <person name="Liu W.Q."/>
            <person name="Lv M.Q."/>
            <person name="Zhang H.B."/>
            <person name="Liu Y."/>
            <person name="Hu-Tang G.R."/>
            <person name="Wang J.P."/>
            <person name="Wang J.H."/>
            <person name="Sun Y.H."/>
            <person name="Ni S.B."/>
            <person name="Chen W.B."/>
            <person name="Zhang X.C."/>
            <person name="Jiao Y.N."/>
            <person name="Eichler E.E."/>
            <person name="Li G.H."/>
            <person name="Liu X."/>
            <person name="Gao L.Z."/>
        </authorList>
    </citation>
    <scope>NUCLEOTIDE SEQUENCE [LARGE SCALE GENOMIC DNA]</scope>
    <source>
        <strain evidence="3">cv. GT1</strain>
        <tissue evidence="2">Leaf</tissue>
    </source>
</reference>
<dbReference type="InterPro" id="IPR011989">
    <property type="entry name" value="ARM-like"/>
</dbReference>
<dbReference type="AlphaFoldDB" id="A0A6A6KX05"/>
<dbReference type="PRINTS" id="PR00625">
    <property type="entry name" value="JDOMAIN"/>
</dbReference>
<protein>
    <recommendedName>
        <fullName evidence="1">J domain-containing protein</fullName>
    </recommendedName>
</protein>
<proteinExistence type="predicted"/>
<dbReference type="InterPro" id="IPR053232">
    <property type="entry name" value="DnaJ_C/III_chloroplastic"/>
</dbReference>
<dbReference type="PANTHER" id="PTHR45090:SF10">
    <property type="entry name" value="J DOMAIN-CONTAINING PROTEIN"/>
    <property type="match status" value="1"/>
</dbReference>
<dbReference type="InterPro" id="IPR036869">
    <property type="entry name" value="J_dom_sf"/>
</dbReference>
<dbReference type="InterPro" id="IPR001623">
    <property type="entry name" value="DnaJ_domain"/>
</dbReference>
<evidence type="ECO:0000313" key="2">
    <source>
        <dbReference type="EMBL" id="KAF2292556.1"/>
    </source>
</evidence>
<organism evidence="2 3">
    <name type="scientific">Hevea brasiliensis</name>
    <name type="common">Para rubber tree</name>
    <name type="synonym">Siphonia brasiliensis</name>
    <dbReference type="NCBI Taxonomy" id="3981"/>
    <lineage>
        <taxon>Eukaryota</taxon>
        <taxon>Viridiplantae</taxon>
        <taxon>Streptophyta</taxon>
        <taxon>Embryophyta</taxon>
        <taxon>Tracheophyta</taxon>
        <taxon>Spermatophyta</taxon>
        <taxon>Magnoliopsida</taxon>
        <taxon>eudicotyledons</taxon>
        <taxon>Gunneridae</taxon>
        <taxon>Pentapetalae</taxon>
        <taxon>rosids</taxon>
        <taxon>fabids</taxon>
        <taxon>Malpighiales</taxon>
        <taxon>Euphorbiaceae</taxon>
        <taxon>Crotonoideae</taxon>
        <taxon>Micrandreae</taxon>
        <taxon>Hevea</taxon>
    </lineage>
</organism>
<evidence type="ECO:0000313" key="3">
    <source>
        <dbReference type="Proteomes" id="UP000467840"/>
    </source>
</evidence>
<dbReference type="EMBL" id="JAAGAX010000014">
    <property type="protein sequence ID" value="KAF2292556.1"/>
    <property type="molecule type" value="Genomic_DNA"/>
</dbReference>
<keyword evidence="3" id="KW-1185">Reference proteome</keyword>